<evidence type="ECO:0000256" key="1">
    <source>
        <dbReference type="ARBA" id="ARBA00004651"/>
    </source>
</evidence>
<dbReference type="GO" id="GO:0022857">
    <property type="term" value="F:transmembrane transporter activity"/>
    <property type="evidence" value="ECO:0007669"/>
    <property type="project" value="InterPro"/>
</dbReference>
<dbReference type="EMBL" id="CP014924">
    <property type="protein sequence ID" value="ANZ66378.1"/>
    <property type="molecule type" value="Genomic_DNA"/>
</dbReference>
<dbReference type="InterPro" id="IPR011701">
    <property type="entry name" value="MFS"/>
</dbReference>
<evidence type="ECO:0000256" key="3">
    <source>
        <dbReference type="ARBA" id="ARBA00022692"/>
    </source>
</evidence>
<evidence type="ECO:0000256" key="2">
    <source>
        <dbReference type="ARBA" id="ARBA00022448"/>
    </source>
</evidence>
<evidence type="ECO:0000313" key="9">
    <source>
        <dbReference type="Proteomes" id="UP000093267"/>
    </source>
</evidence>
<dbReference type="PANTHER" id="PTHR42718">
    <property type="entry name" value="MAJOR FACILITATOR SUPERFAMILY MULTIDRUG TRANSPORTER MFSC"/>
    <property type="match status" value="1"/>
</dbReference>
<keyword evidence="5 6" id="KW-0472">Membrane</keyword>
<feature type="transmembrane region" description="Helical" evidence="6">
    <location>
        <begin position="365"/>
        <end position="387"/>
    </location>
</feature>
<dbReference type="InterPro" id="IPR020846">
    <property type="entry name" value="MFS_dom"/>
</dbReference>
<protein>
    <submittedName>
        <fullName evidence="8">Multidrug transporter</fullName>
    </submittedName>
</protein>
<keyword evidence="9" id="KW-1185">Reference proteome</keyword>
<name>A0A1B2IWJ1_9LACO</name>
<dbReference type="SUPFAM" id="SSF103473">
    <property type="entry name" value="MFS general substrate transporter"/>
    <property type="match status" value="1"/>
</dbReference>
<sequence length="458" mass="49751">MYYTKHSFECKYGGIFLVTKNRTLIATILLVTAFVMLLNQTVMITALPVISKDFHLSLNVAQWLTSGYVLMLGLATPISANLIDKYTSRQVFIGVVTVFLVGTILGPMTSNFYVLLLARLLQAVAGGIMITYVQISLIALYPADRRGTIMGLISLVVSAGPAVGPSFSGLMLEFFSWKSLFYVIMPIIVIVLIIAIFMLPNFSKSRKVVIDIKSVTSSMVGLGSVLASISLFSSDFMLAVVMLVAGSLITWYFVHRQGKLETPLLNMSVFKKHSFTTMLIVTMLVFGIMMGTEAILPIFFEDTRGMSSLSAGLILLPGAIASALTSPIIGRYYDSHGARLPIYLGSLIVLVASISLVMMTTTTSVWVTILAYMLRMIGISMIMSVAITEGLKDLKADEISHGTTLNNALRQISGSAFNAIMVLIATIPSNLVVGTHLAIWMSILCTGLLLLVSRAYLN</sequence>
<feature type="transmembrane region" description="Helical" evidence="6">
    <location>
        <begin position="212"/>
        <end position="230"/>
    </location>
</feature>
<dbReference type="Pfam" id="PF07690">
    <property type="entry name" value="MFS_1"/>
    <property type="match status" value="1"/>
</dbReference>
<feature type="transmembrane region" description="Helical" evidence="6">
    <location>
        <begin position="437"/>
        <end position="457"/>
    </location>
</feature>
<dbReference type="PANTHER" id="PTHR42718:SF24">
    <property type="entry name" value="MAJOR FACILITATOR SUPERFAMILY (MFS) PROFILE DOMAIN-CONTAINING PROTEIN"/>
    <property type="match status" value="1"/>
</dbReference>
<reference evidence="8 9" key="1">
    <citation type="submission" date="2016-03" db="EMBL/GenBank/DDBJ databases">
        <title>Pediococcus and Lactobacillus from brewery environment - whole genome sequencing and assembly.</title>
        <authorList>
            <person name="Behr J."/>
            <person name="Geissler A.J."/>
            <person name="Vogel R.F."/>
        </authorList>
    </citation>
    <scope>NUCLEOTIDE SEQUENCE [LARGE SCALE GENOMIC DNA]</scope>
    <source>
        <strain evidence="8 9">TMW 1.1995</strain>
    </source>
</reference>
<gene>
    <name evidence="8" type="ORF">AYR63_03975</name>
</gene>
<evidence type="ECO:0000256" key="6">
    <source>
        <dbReference type="SAM" id="Phobius"/>
    </source>
</evidence>
<dbReference type="AlphaFoldDB" id="A0A1B2IWJ1"/>
<feature type="transmembrane region" description="Helical" evidence="6">
    <location>
        <begin position="148"/>
        <end position="167"/>
    </location>
</feature>
<feature type="transmembrane region" description="Helical" evidence="6">
    <location>
        <begin position="275"/>
        <end position="300"/>
    </location>
</feature>
<feature type="transmembrane region" description="Helical" evidence="6">
    <location>
        <begin position="179"/>
        <end position="200"/>
    </location>
</feature>
<dbReference type="STRING" id="240427.AYR62_12755"/>
<dbReference type="OrthoDB" id="9816041at2"/>
<dbReference type="InterPro" id="IPR036259">
    <property type="entry name" value="MFS_trans_sf"/>
</dbReference>
<accession>A0A1B2IWJ1</accession>
<dbReference type="GO" id="GO:0005886">
    <property type="term" value="C:plasma membrane"/>
    <property type="evidence" value="ECO:0007669"/>
    <property type="project" value="UniProtKB-SubCell"/>
</dbReference>
<organism evidence="8 9">
    <name type="scientific">Secundilactobacillus paracollinoides</name>
    <dbReference type="NCBI Taxonomy" id="240427"/>
    <lineage>
        <taxon>Bacteria</taxon>
        <taxon>Bacillati</taxon>
        <taxon>Bacillota</taxon>
        <taxon>Bacilli</taxon>
        <taxon>Lactobacillales</taxon>
        <taxon>Lactobacillaceae</taxon>
        <taxon>Secundilactobacillus</taxon>
    </lineage>
</organism>
<feature type="transmembrane region" description="Helical" evidence="6">
    <location>
        <begin position="408"/>
        <end position="431"/>
    </location>
</feature>
<evidence type="ECO:0000259" key="7">
    <source>
        <dbReference type="PROSITE" id="PS50850"/>
    </source>
</evidence>
<evidence type="ECO:0000256" key="5">
    <source>
        <dbReference type="ARBA" id="ARBA00023136"/>
    </source>
</evidence>
<dbReference type="Gene3D" id="1.20.1720.10">
    <property type="entry name" value="Multidrug resistance protein D"/>
    <property type="match status" value="1"/>
</dbReference>
<dbReference type="PRINTS" id="PR01036">
    <property type="entry name" value="TCRTETB"/>
</dbReference>
<feature type="transmembrane region" description="Helical" evidence="6">
    <location>
        <begin position="340"/>
        <end position="359"/>
    </location>
</feature>
<keyword evidence="4 6" id="KW-1133">Transmembrane helix</keyword>
<feature type="domain" description="Major facilitator superfamily (MFS) profile" evidence="7">
    <location>
        <begin position="25"/>
        <end position="458"/>
    </location>
</feature>
<keyword evidence="3 6" id="KW-0812">Transmembrane</keyword>
<dbReference type="PROSITE" id="PS50850">
    <property type="entry name" value="MFS"/>
    <property type="match status" value="1"/>
</dbReference>
<feature type="transmembrane region" description="Helical" evidence="6">
    <location>
        <begin position="24"/>
        <end position="48"/>
    </location>
</feature>
<feature type="transmembrane region" description="Helical" evidence="6">
    <location>
        <begin position="60"/>
        <end position="79"/>
    </location>
</feature>
<feature type="transmembrane region" description="Helical" evidence="6">
    <location>
        <begin position="236"/>
        <end position="254"/>
    </location>
</feature>
<feature type="transmembrane region" description="Helical" evidence="6">
    <location>
        <begin position="306"/>
        <end position="328"/>
    </location>
</feature>
<keyword evidence="2" id="KW-0813">Transport</keyword>
<dbReference type="Proteomes" id="UP000093267">
    <property type="component" value="Chromosome"/>
</dbReference>
<dbReference type="Gene3D" id="1.20.1250.20">
    <property type="entry name" value="MFS general substrate transporter like domains"/>
    <property type="match status" value="1"/>
</dbReference>
<comment type="subcellular location">
    <subcellularLocation>
        <location evidence="1">Cell membrane</location>
        <topology evidence="1">Multi-pass membrane protein</topology>
    </subcellularLocation>
</comment>
<feature type="transmembrane region" description="Helical" evidence="6">
    <location>
        <begin position="91"/>
        <end position="114"/>
    </location>
</feature>
<proteinExistence type="predicted"/>
<feature type="transmembrane region" description="Helical" evidence="6">
    <location>
        <begin position="120"/>
        <end position="141"/>
    </location>
</feature>
<evidence type="ECO:0000313" key="8">
    <source>
        <dbReference type="EMBL" id="ANZ66378.1"/>
    </source>
</evidence>
<evidence type="ECO:0000256" key="4">
    <source>
        <dbReference type="ARBA" id="ARBA00022989"/>
    </source>
</evidence>